<evidence type="ECO:0000313" key="1">
    <source>
        <dbReference type="EMBL" id="KAI3794312.1"/>
    </source>
</evidence>
<accession>A0ACB9HFF8</accession>
<reference evidence="1 2" key="2">
    <citation type="journal article" date="2022" name="Mol. Ecol. Resour.">
        <title>The genomes of chicory, endive, great burdock and yacon provide insights into Asteraceae paleo-polyploidization history and plant inulin production.</title>
        <authorList>
            <person name="Fan W."/>
            <person name="Wang S."/>
            <person name="Wang H."/>
            <person name="Wang A."/>
            <person name="Jiang F."/>
            <person name="Liu H."/>
            <person name="Zhao H."/>
            <person name="Xu D."/>
            <person name="Zhang Y."/>
        </authorList>
    </citation>
    <scope>NUCLEOTIDE SEQUENCE [LARGE SCALE GENOMIC DNA]</scope>
    <source>
        <strain evidence="2">cv. Yunnan</strain>
        <tissue evidence="1">Leaves</tissue>
    </source>
</reference>
<comment type="caution">
    <text evidence="1">The sequence shown here is derived from an EMBL/GenBank/DDBJ whole genome shotgun (WGS) entry which is preliminary data.</text>
</comment>
<organism evidence="1 2">
    <name type="scientific">Smallanthus sonchifolius</name>
    <dbReference type="NCBI Taxonomy" id="185202"/>
    <lineage>
        <taxon>Eukaryota</taxon>
        <taxon>Viridiplantae</taxon>
        <taxon>Streptophyta</taxon>
        <taxon>Embryophyta</taxon>
        <taxon>Tracheophyta</taxon>
        <taxon>Spermatophyta</taxon>
        <taxon>Magnoliopsida</taxon>
        <taxon>eudicotyledons</taxon>
        <taxon>Gunneridae</taxon>
        <taxon>Pentapetalae</taxon>
        <taxon>asterids</taxon>
        <taxon>campanulids</taxon>
        <taxon>Asterales</taxon>
        <taxon>Asteraceae</taxon>
        <taxon>Asteroideae</taxon>
        <taxon>Heliantheae alliance</taxon>
        <taxon>Millerieae</taxon>
        <taxon>Smallanthus</taxon>
    </lineage>
</organism>
<reference evidence="2" key="1">
    <citation type="journal article" date="2022" name="Mol. Ecol. Resour.">
        <title>The genomes of chicory, endive, great burdock and yacon provide insights into Asteraceae palaeo-polyploidization history and plant inulin production.</title>
        <authorList>
            <person name="Fan W."/>
            <person name="Wang S."/>
            <person name="Wang H."/>
            <person name="Wang A."/>
            <person name="Jiang F."/>
            <person name="Liu H."/>
            <person name="Zhao H."/>
            <person name="Xu D."/>
            <person name="Zhang Y."/>
        </authorList>
    </citation>
    <scope>NUCLEOTIDE SEQUENCE [LARGE SCALE GENOMIC DNA]</scope>
    <source>
        <strain evidence="2">cv. Yunnan</strain>
    </source>
</reference>
<name>A0ACB9HFF8_9ASTR</name>
<proteinExistence type="predicted"/>
<evidence type="ECO:0000313" key="2">
    <source>
        <dbReference type="Proteomes" id="UP001056120"/>
    </source>
</evidence>
<protein>
    <submittedName>
        <fullName evidence="1">Uncharacterized protein</fullName>
    </submittedName>
</protein>
<keyword evidence="2" id="KW-1185">Reference proteome</keyword>
<dbReference type="Proteomes" id="UP001056120">
    <property type="component" value="Linkage Group LG12"/>
</dbReference>
<gene>
    <name evidence="1" type="ORF">L1987_36941</name>
</gene>
<sequence>MIFSGKEILNRPREKYLKIGVPLYEASIRCDWVAAKAILDKNSEIELVRYSITENGETALHVAASAKSSKHAEEFVKNLVGLMKKEDLALENENCNTALYLAAVAGNIETIKIMVKENRTLLTVPGAGGKMMPLYAAALFGCYDVVKYLYENSNELCDVGWTDQNRGWLLEKCVENDMFDVALEIVKKYPKLGSGTVLRGGFFAFIGSKLGAHEKENKALPLLRIIWEDIAKKPKIEIDKILRGPPDSIKQDKLASGRVVQAIQLQKLISEHLDKFEVETQNIIKGQPESTTQDTNTPSAKVDHARQLKTLISEYLVNMHIASQQIVKQDDTPFAGKVDQALHLQKQISEEIVRMHCETQNIIKQLLYKCNENYYGFGK</sequence>
<dbReference type="EMBL" id="CM042029">
    <property type="protein sequence ID" value="KAI3794312.1"/>
    <property type="molecule type" value="Genomic_DNA"/>
</dbReference>